<reference evidence="2" key="1">
    <citation type="submission" date="2022-11" db="UniProtKB">
        <authorList>
            <consortium name="WormBaseParasite"/>
        </authorList>
    </citation>
    <scope>IDENTIFICATION</scope>
</reference>
<dbReference type="Proteomes" id="UP000887579">
    <property type="component" value="Unplaced"/>
</dbReference>
<evidence type="ECO:0000313" key="1">
    <source>
        <dbReference type="Proteomes" id="UP000887579"/>
    </source>
</evidence>
<sequence length="422" mass="48221">MALHSSSDSDDSDYFSRNDYGTKNYNRRKVQRPKGIPEVKSVPYYDFSKLEGYHPSAFVKPSHGVEENMQIIAKYRSLKPELFEIFDLHIEEYAEENVQGDEMLKLKKEAVEKLQSILPSYDPEQSFHICGSTMTGLGNNASDIDLCWVIPVFSKNDPKPSYPTCETNDFNPIEILLKAKTLIEPHAQPYYVILRDSARVPIIRFTMVFCGVPLRIDININNIAGIYNTFMLANYAKIDERFPMLAKVIRSWGKQSEIINPANGGIYNTFMLANYAKIDERFSRLAKVIRSWGKRSEIINPANGGLSSYAVNLMLLHFLQCGVSPPILPNLLALRHDLFDGTLDLKKLEENYEYGCDLDISIDEWNPSNVGDLLIGFLRYYGFFSYQNDGIFLRLACVDKKNTEDTFLLEEVYDLITVPKVC</sequence>
<evidence type="ECO:0000313" key="2">
    <source>
        <dbReference type="WBParaSite" id="ES5_v2.g23785.t1"/>
    </source>
</evidence>
<accession>A0AC34G2C7</accession>
<name>A0AC34G2C7_9BILA</name>
<protein>
    <submittedName>
        <fullName evidence="2">PAP-associated domain-containing protein</fullName>
    </submittedName>
</protein>
<organism evidence="1 2">
    <name type="scientific">Panagrolaimus sp. ES5</name>
    <dbReference type="NCBI Taxonomy" id="591445"/>
    <lineage>
        <taxon>Eukaryota</taxon>
        <taxon>Metazoa</taxon>
        <taxon>Ecdysozoa</taxon>
        <taxon>Nematoda</taxon>
        <taxon>Chromadorea</taxon>
        <taxon>Rhabditida</taxon>
        <taxon>Tylenchina</taxon>
        <taxon>Panagrolaimomorpha</taxon>
        <taxon>Panagrolaimoidea</taxon>
        <taxon>Panagrolaimidae</taxon>
        <taxon>Panagrolaimus</taxon>
    </lineage>
</organism>
<proteinExistence type="predicted"/>
<dbReference type="WBParaSite" id="ES5_v2.g23785.t1">
    <property type="protein sequence ID" value="ES5_v2.g23785.t1"/>
    <property type="gene ID" value="ES5_v2.g23785"/>
</dbReference>